<feature type="domain" description="Two component regulator three Y" evidence="4">
    <location>
        <begin position="701"/>
        <end position="763"/>
    </location>
</feature>
<dbReference type="Pfam" id="PF06580">
    <property type="entry name" value="His_kinase"/>
    <property type="match status" value="1"/>
</dbReference>
<evidence type="ECO:0000259" key="3">
    <source>
        <dbReference type="Pfam" id="PF06580"/>
    </source>
</evidence>
<evidence type="ECO:0008006" key="7">
    <source>
        <dbReference type="Google" id="ProtNLM"/>
    </source>
</evidence>
<keyword evidence="1" id="KW-1133">Transmembrane helix</keyword>
<evidence type="ECO:0000313" key="6">
    <source>
        <dbReference type="Proteomes" id="UP000263900"/>
    </source>
</evidence>
<name>A0A3B7MEV8_9BACT</name>
<keyword evidence="1" id="KW-0472">Membrane</keyword>
<dbReference type="Proteomes" id="UP000263900">
    <property type="component" value="Chromosome"/>
</dbReference>
<dbReference type="InterPro" id="IPR013783">
    <property type="entry name" value="Ig-like_fold"/>
</dbReference>
<dbReference type="PANTHER" id="PTHR34220:SF7">
    <property type="entry name" value="SENSOR HISTIDINE KINASE YPDA"/>
    <property type="match status" value="1"/>
</dbReference>
<dbReference type="EMBL" id="CP032157">
    <property type="protein sequence ID" value="AXY72878.1"/>
    <property type="molecule type" value="Genomic_DNA"/>
</dbReference>
<dbReference type="GO" id="GO:0000155">
    <property type="term" value="F:phosphorelay sensor kinase activity"/>
    <property type="evidence" value="ECO:0007669"/>
    <property type="project" value="InterPro"/>
</dbReference>
<evidence type="ECO:0000259" key="4">
    <source>
        <dbReference type="Pfam" id="PF07495"/>
    </source>
</evidence>
<dbReference type="Gene3D" id="2.60.40.10">
    <property type="entry name" value="Immunoglobulins"/>
    <property type="match status" value="1"/>
</dbReference>
<dbReference type="InterPro" id="IPR011110">
    <property type="entry name" value="Reg_prop"/>
</dbReference>
<protein>
    <recommendedName>
        <fullName evidence="7">Signal transduction histidine kinase internal region domain-containing protein</fullName>
    </recommendedName>
</protein>
<dbReference type="Pfam" id="PF07494">
    <property type="entry name" value="Reg_prop"/>
    <property type="match status" value="1"/>
</dbReference>
<gene>
    <name evidence="5" type="ORF">D3H65_02345</name>
</gene>
<evidence type="ECO:0000313" key="5">
    <source>
        <dbReference type="EMBL" id="AXY72878.1"/>
    </source>
</evidence>
<evidence type="ECO:0000256" key="1">
    <source>
        <dbReference type="SAM" id="Phobius"/>
    </source>
</evidence>
<proteinExistence type="predicted"/>
<evidence type="ECO:0000256" key="2">
    <source>
        <dbReference type="SAM" id="SignalP"/>
    </source>
</evidence>
<organism evidence="5 6">
    <name type="scientific">Paraflavitalea soli</name>
    <dbReference type="NCBI Taxonomy" id="2315862"/>
    <lineage>
        <taxon>Bacteria</taxon>
        <taxon>Pseudomonadati</taxon>
        <taxon>Bacteroidota</taxon>
        <taxon>Chitinophagia</taxon>
        <taxon>Chitinophagales</taxon>
        <taxon>Chitinophagaceae</taxon>
        <taxon>Paraflavitalea</taxon>
    </lineage>
</organism>
<keyword evidence="6" id="KW-1185">Reference proteome</keyword>
<dbReference type="Pfam" id="PF07495">
    <property type="entry name" value="Y_Y_Y"/>
    <property type="match status" value="1"/>
</dbReference>
<dbReference type="InterPro" id="IPR015943">
    <property type="entry name" value="WD40/YVTN_repeat-like_dom_sf"/>
</dbReference>
<dbReference type="KEGG" id="pseg:D3H65_02345"/>
<dbReference type="GO" id="GO:0016020">
    <property type="term" value="C:membrane"/>
    <property type="evidence" value="ECO:0007669"/>
    <property type="project" value="InterPro"/>
</dbReference>
<feature type="signal peptide" evidence="2">
    <location>
        <begin position="1"/>
        <end position="22"/>
    </location>
</feature>
<dbReference type="InterPro" id="IPR010559">
    <property type="entry name" value="Sig_transdc_His_kin_internal"/>
</dbReference>
<feature type="transmembrane region" description="Helical" evidence="1">
    <location>
        <begin position="766"/>
        <end position="789"/>
    </location>
</feature>
<dbReference type="OrthoDB" id="900814at2"/>
<keyword evidence="2" id="KW-0732">Signal</keyword>
<keyword evidence="1" id="KW-0812">Transmembrane</keyword>
<dbReference type="SUPFAM" id="SSF63829">
    <property type="entry name" value="Calcium-dependent phosphotriesterase"/>
    <property type="match status" value="3"/>
</dbReference>
<feature type="chain" id="PRO_5017722004" description="Signal transduction histidine kinase internal region domain-containing protein" evidence="2">
    <location>
        <begin position="23"/>
        <end position="996"/>
    </location>
</feature>
<dbReference type="AlphaFoldDB" id="A0A3B7MEV8"/>
<feature type="domain" description="Signal transduction histidine kinase internal region" evidence="3">
    <location>
        <begin position="817"/>
        <end position="893"/>
    </location>
</feature>
<dbReference type="InterPro" id="IPR011123">
    <property type="entry name" value="Y_Y_Y"/>
</dbReference>
<sequence>MMKFCRLFCALLCVFLNLGVYAQTGNIFFHDITVRNGLNDGNVTSITQDKYGYIWIATQGALNRFNGTTIERFAHKQGDSTSAPASIPYSITSGPDGRLWFGCDNGLYEFDFASNKFNKHALLQNWFIAKIIAAPKNQLYLICNGSLYEYNTVQQKLTDLKEKNAVINQYPNYSLCLNGDALYIGSKGGYTIYNNATNQAVFNSVTALSQLTVNRIMVDKTGYVWLSNFSNAKLVRYHAENGQSEIISDHPAIRSLNKTASYNDLICDSKNNTWITTNVAGLLQYTPATRQVNHYLNYKDKDSYNAGHILICLFSDAGERLWIGKVGGCSYFYPDKNLFSTLLPFPEKERILTSRIVREDNSGNYWFSTGHGISYYDPHKNTWSVWRNEPDKKNVIYNNSVRGLEIGSDGRIWLATGGGINCYDPKSNKMAFFDEKDSIPKAFYFTANKDRQGRIWFGTNGYDGLYYYSESAHKFYSVRQHPLLKQFIGYPARIVYDDSKGRIWVGYGNGLAMADEKNGVCKFWKNNDSSRNTIIGNMVIDIKEDKKGIVWVSTFNGVTGIDLGKDQYYWINESQGLKTNIASSLAVDTANRLWIGTAAGLYMLDEKRHNLYYFDEASGLTSAEFTEHAGYQKDDRIIMPTTKGFIRFRPSEFKKEEHQIPFYIASVEVQGEKKWVDKGNNNQLHLNAGQNSFTLYLEALNYSNPSQTWFAYKLSGFEKEWHYTTDPKAVYTNIPGGNYTFLFKAAMRNEFDHVEEKQLTITIKKYFYTTSWFWTLITCSGALALYVLYRNRMNKQRRILLLETKAEALEKEKTLVQYESLKQQLNPHFLFNSLTSLRSLIRSDTKQATGFLDGLSKVYRYVLKSGDQELVPLQFELEFVKVFIDLQKTRFGEGLQANITITENNYGRYIAPVSLQNLVENAIKHNTTDKDSPLVIDIYIDAEYVVVRNNLQKYHLVETSNKKGLTGLQTLYRYYTDKPIAIITDEHYFIVKIPLL</sequence>
<dbReference type="Gene3D" id="2.130.10.10">
    <property type="entry name" value="YVTN repeat-like/Quinoprotein amine dehydrogenase"/>
    <property type="match status" value="3"/>
</dbReference>
<accession>A0A3B7MEV8</accession>
<reference evidence="5 6" key="1">
    <citation type="submission" date="2018-09" db="EMBL/GenBank/DDBJ databases">
        <title>Genome sequencing of strain 6GH32-13.</title>
        <authorList>
            <person name="Weon H.-Y."/>
            <person name="Heo J."/>
            <person name="Kwon S.-W."/>
        </authorList>
    </citation>
    <scope>NUCLEOTIDE SEQUENCE [LARGE SCALE GENOMIC DNA]</scope>
    <source>
        <strain evidence="5 6">5GH32-13</strain>
    </source>
</reference>
<dbReference type="InterPro" id="IPR050640">
    <property type="entry name" value="Bact_2-comp_sensor_kinase"/>
</dbReference>
<dbReference type="PANTHER" id="PTHR34220">
    <property type="entry name" value="SENSOR HISTIDINE KINASE YPDA"/>
    <property type="match status" value="1"/>
</dbReference>